<evidence type="ECO:0000313" key="7">
    <source>
        <dbReference type="EnsemblMetazoa" id="Aqu2.1.13826_001"/>
    </source>
</evidence>
<dbReference type="STRING" id="400682.A0A1X7THA2"/>
<dbReference type="PROSITE" id="PS00420">
    <property type="entry name" value="SRCR_1"/>
    <property type="match status" value="4"/>
</dbReference>
<dbReference type="InterPro" id="IPR036772">
    <property type="entry name" value="SRCR-like_dom_sf"/>
</dbReference>
<keyword evidence="4" id="KW-0325">Glycoprotein</keyword>
<name>A0A1X7THA2_AMPQE</name>
<feature type="domain" description="SRCR" evidence="6">
    <location>
        <begin position="789"/>
        <end position="898"/>
    </location>
</feature>
<feature type="domain" description="SRCR" evidence="6">
    <location>
        <begin position="420"/>
        <end position="520"/>
    </location>
</feature>
<feature type="disulfide bond" evidence="5">
    <location>
        <begin position="458"/>
        <end position="519"/>
    </location>
</feature>
<dbReference type="AlphaFoldDB" id="A0A1X7THA2"/>
<feature type="domain" description="SRCR" evidence="6">
    <location>
        <begin position="542"/>
        <end position="664"/>
    </location>
</feature>
<dbReference type="PROSITE" id="PS50287">
    <property type="entry name" value="SRCR_2"/>
    <property type="match status" value="8"/>
</dbReference>
<organism evidence="7">
    <name type="scientific">Amphimedon queenslandica</name>
    <name type="common">Sponge</name>
    <dbReference type="NCBI Taxonomy" id="400682"/>
    <lineage>
        <taxon>Eukaryota</taxon>
        <taxon>Metazoa</taxon>
        <taxon>Porifera</taxon>
        <taxon>Demospongiae</taxon>
        <taxon>Heteroscleromorpha</taxon>
        <taxon>Haplosclerida</taxon>
        <taxon>Niphatidae</taxon>
        <taxon>Amphimedon</taxon>
    </lineage>
</organism>
<dbReference type="Gene3D" id="3.10.250.10">
    <property type="entry name" value="SRCR-like domain"/>
    <property type="match status" value="8"/>
</dbReference>
<keyword evidence="3 5" id="KW-1015">Disulfide bond</keyword>
<keyword evidence="1" id="KW-0732">Signal</keyword>
<feature type="domain" description="SRCR" evidence="6">
    <location>
        <begin position="912"/>
        <end position="954"/>
    </location>
</feature>
<evidence type="ECO:0000256" key="5">
    <source>
        <dbReference type="PROSITE-ProRule" id="PRU00196"/>
    </source>
</evidence>
<keyword evidence="2" id="KW-0677">Repeat</keyword>
<feature type="domain" description="SRCR" evidence="6">
    <location>
        <begin position="170"/>
        <end position="286"/>
    </location>
</feature>
<dbReference type="SUPFAM" id="SSF56487">
    <property type="entry name" value="SRCR-like"/>
    <property type="match status" value="8"/>
</dbReference>
<dbReference type="PANTHER" id="PTHR19331:SF465">
    <property type="entry name" value="EGG PEPTIDE SPERACT RECEPTOR"/>
    <property type="match status" value="1"/>
</dbReference>
<evidence type="ECO:0000256" key="3">
    <source>
        <dbReference type="ARBA" id="ARBA00023157"/>
    </source>
</evidence>
<feature type="domain" description="SRCR" evidence="6">
    <location>
        <begin position="297"/>
        <end position="406"/>
    </location>
</feature>
<dbReference type="Pfam" id="PF00530">
    <property type="entry name" value="SRCR"/>
    <property type="match status" value="8"/>
</dbReference>
<evidence type="ECO:0000259" key="6">
    <source>
        <dbReference type="PROSITE" id="PS50287"/>
    </source>
</evidence>
<dbReference type="PRINTS" id="PR00258">
    <property type="entry name" value="SPERACTRCPTR"/>
</dbReference>
<dbReference type="InterPro" id="IPR001190">
    <property type="entry name" value="SRCR"/>
</dbReference>
<feature type="domain" description="SRCR" evidence="6">
    <location>
        <begin position="40"/>
        <end position="156"/>
    </location>
</feature>
<dbReference type="InParanoid" id="A0A1X7THA2"/>
<dbReference type="GO" id="GO:0016020">
    <property type="term" value="C:membrane"/>
    <property type="evidence" value="ECO:0007669"/>
    <property type="project" value="InterPro"/>
</dbReference>
<accession>A0A1X7THA2</accession>
<dbReference type="PANTHER" id="PTHR19331">
    <property type="entry name" value="SCAVENGER RECEPTOR DOMAIN-CONTAINING"/>
    <property type="match status" value="1"/>
</dbReference>
<dbReference type="EnsemblMetazoa" id="Aqu2.1.13826_001">
    <property type="protein sequence ID" value="Aqu2.1.13826_001"/>
    <property type="gene ID" value="Aqu2.1.13826"/>
</dbReference>
<protein>
    <recommendedName>
        <fullName evidence="6">SRCR domain-containing protein</fullName>
    </recommendedName>
</protein>
<comment type="caution">
    <text evidence="5">Lacks conserved residue(s) required for the propagation of feature annotation.</text>
</comment>
<sequence>MPSFHIMLTYLVNVYQSCMSICIFCQNHMPIFSLKLCLTTSLSNGAIILSRYIISSTSYYYGVVRVFYNGWGNICDDYYYDSAEANVVCHQLGYTGASSYSRAGLTSYGTDYYFMKWDDVNCGSSSYLSIAQCSYSTYIDYGCVNSNSYDATVYCYTTRIWNSNLFPGMIHLQDGDYSNEGRVEVYCNGQWGTICSDGFDSNNANTICKQLGYDVSFSFNNFSLHENSSNSTVWSRSVPNLPTDVCFSVTDTCPVSLVSNCKNAIAVTCGEVSTSTRQSVTTSTCQQYNSQAAAGTIILSRNNVSSTSYYYGTIRVYYNGWGNICDDNYYNFYEANVICHQLGYTGASSSSRAELTSYGTDYLSMKWDDVNFASSSYLSIAQCSYSTYIDSGCVNSNSYDATVSCYTTRIWNSNPYAGMVRLQDGDYSNEGRVEVYCNGQWGTICSDGFDSTDANTLCKQLGYDSSSFFHLSTDSNDSLPFWTSNMYSTTNDLCFKEHNNCPNTSVTSCSFSNSVSIQCTDVAAFTRLNIEQDTCAKFPDLLHATNGTIILSRNNTSSASYYYGTVRVYDNGWGNICDDYYFDSAEANVICHQLGYTGASSYSRAGLTNYGTDYLFMKWDDVNCASSSYLSIAQCTYSTYIDSGCVNNTTRIWNSNLYAGMACLQDGAYSNEGRVEVYCNGQWGTICSDGFDSNNANTICKQLGYDASFSFNNFSLHENSINSTVWSRSVPNLPTDVCFSVTGTCPVSLVSNCKNAVAVKCGEESTLTRQTVTASTCSQYYSEAAAGTIILSHNNVSSTTYYYGTIRVYYNGWGNICDDYNYNSAEANVICHQLGYTGASSFSRAGLTSYGTDYLSMKWDDVNCASSSYLSIAQCTYSTYIDYGCVNSNSYDATVYCYTTRIWNSNLYDGMVRLQDGDYTNEGRVEVYCNGQWGTICSDGFDSTDANTICKQLGYDSFSFFHLSLYMIIICSLMIIV</sequence>
<evidence type="ECO:0000256" key="2">
    <source>
        <dbReference type="ARBA" id="ARBA00022737"/>
    </source>
</evidence>
<reference evidence="7" key="1">
    <citation type="submission" date="2017-05" db="UniProtKB">
        <authorList>
            <consortium name="EnsemblMetazoa"/>
        </authorList>
    </citation>
    <scope>IDENTIFICATION</scope>
</reference>
<proteinExistence type="predicted"/>
<dbReference type="SMART" id="SM00202">
    <property type="entry name" value="SR"/>
    <property type="match status" value="8"/>
</dbReference>
<dbReference type="OrthoDB" id="536948at2759"/>
<evidence type="ECO:0000256" key="1">
    <source>
        <dbReference type="ARBA" id="ARBA00022729"/>
    </source>
</evidence>
<feature type="domain" description="SRCR" evidence="6">
    <location>
        <begin position="662"/>
        <end position="778"/>
    </location>
</feature>
<feature type="disulfide bond" evidence="5">
    <location>
        <begin position="445"/>
        <end position="509"/>
    </location>
</feature>
<evidence type="ECO:0000256" key="4">
    <source>
        <dbReference type="ARBA" id="ARBA00023180"/>
    </source>
</evidence>